<organism evidence="2">
    <name type="scientific">Amphimedon queenslandica</name>
    <name type="common">Sponge</name>
    <dbReference type="NCBI Taxonomy" id="400682"/>
    <lineage>
        <taxon>Eukaryota</taxon>
        <taxon>Metazoa</taxon>
        <taxon>Porifera</taxon>
        <taxon>Demospongiae</taxon>
        <taxon>Heteroscleromorpha</taxon>
        <taxon>Haplosclerida</taxon>
        <taxon>Niphatidae</taxon>
        <taxon>Amphimedon</taxon>
    </lineage>
</organism>
<name>A0A1X7V198_AMPQE</name>
<dbReference type="AlphaFoldDB" id="A0A1X7V198"/>
<evidence type="ECO:0000256" key="1">
    <source>
        <dbReference type="SAM" id="MobiDB-lite"/>
    </source>
</evidence>
<protein>
    <recommendedName>
        <fullName evidence="3">Reverse transcriptase domain-containing protein</fullName>
    </recommendedName>
</protein>
<reference evidence="2" key="1">
    <citation type="submission" date="2017-05" db="UniProtKB">
        <authorList>
            <consortium name="EnsemblMetazoa"/>
        </authorList>
    </citation>
    <scope>IDENTIFICATION</scope>
</reference>
<proteinExistence type="predicted"/>
<dbReference type="EnsemblMetazoa" id="Aqu2.1.34015_001">
    <property type="protein sequence ID" value="Aqu2.1.34015_001"/>
    <property type="gene ID" value="Aqu2.1.34015"/>
</dbReference>
<sequence>MGDLSELFSPRQLGCGIKGGIQAAVHAGREFLHHLAPDDAMVKLDFRNAFNSFRRDCMLDAVSDLCPSLYPLVFSAYSSSSSLFWEEDIIHSQGVQQRDPLGPLLFSLTLHQFLVDSLRSDIFIIRKAERIGLHLNPVKSEIISDNPSIVNSVTSSLPGATNTSAESAVLLGSPLGVGDCLYTAINEKISTLSRVGERSMFLLRTAPSVLSSSLSDIDSLLCTTLSSLLNVPLCVSDPAWIQASLPVRRGGLGFWSAVQLATSCYITSAAASSSLVSLILHDDSRSPHSLPLVTKAKELWSCASEDISPPPVESEPTQKAWDNPQISASFAK</sequence>
<dbReference type="PANTHER" id="PTHR48462:SF1">
    <property type="entry name" value="PROTEIN, PUTATIVE-RELATED"/>
    <property type="match status" value="1"/>
</dbReference>
<evidence type="ECO:0000313" key="2">
    <source>
        <dbReference type="EnsemblMetazoa" id="Aqu2.1.34015_001"/>
    </source>
</evidence>
<dbReference type="PANTHER" id="PTHR48462">
    <property type="entry name" value="PROTEIN, PUTATIVE-RELATED"/>
    <property type="match status" value="1"/>
</dbReference>
<evidence type="ECO:0008006" key="3">
    <source>
        <dbReference type="Google" id="ProtNLM"/>
    </source>
</evidence>
<accession>A0A1X7V198</accession>
<dbReference type="InParanoid" id="A0A1X7V198"/>
<feature type="region of interest" description="Disordered" evidence="1">
    <location>
        <begin position="306"/>
        <end position="332"/>
    </location>
</feature>